<accession>A0ACC1L571</accession>
<evidence type="ECO:0000313" key="2">
    <source>
        <dbReference type="Proteomes" id="UP001140087"/>
    </source>
</evidence>
<protein>
    <submittedName>
        <fullName evidence="1">Vacuolar protein 8</fullName>
    </submittedName>
</protein>
<name>A0ACC1L571_9FUNG</name>
<comment type="caution">
    <text evidence="1">The sequence shown here is derived from an EMBL/GenBank/DDBJ whole genome shotgun (WGS) entry which is preliminary data.</text>
</comment>
<dbReference type="EMBL" id="JANBUN010000913">
    <property type="protein sequence ID" value="KAJ2800631.1"/>
    <property type="molecule type" value="Genomic_DNA"/>
</dbReference>
<evidence type="ECO:0000313" key="1">
    <source>
        <dbReference type="EMBL" id="KAJ2800631.1"/>
    </source>
</evidence>
<proteinExistence type="predicted"/>
<keyword evidence="2" id="KW-1185">Reference proteome</keyword>
<gene>
    <name evidence="1" type="primary">VAC8_1</name>
    <name evidence="1" type="ORF">H4R21_003096</name>
</gene>
<reference evidence="1" key="1">
    <citation type="submission" date="2022-07" db="EMBL/GenBank/DDBJ databases">
        <title>Phylogenomic reconstructions and comparative analyses of Kickxellomycotina fungi.</title>
        <authorList>
            <person name="Reynolds N.K."/>
            <person name="Stajich J.E."/>
            <person name="Barry K."/>
            <person name="Grigoriev I.V."/>
            <person name="Crous P."/>
            <person name="Smith M.E."/>
        </authorList>
    </citation>
    <scope>NUCLEOTIDE SEQUENCE</scope>
    <source>
        <strain evidence="1">BCRC 34780</strain>
    </source>
</reference>
<sequence>MGAGLSFISGLHCCGDGGARQLYSSFDDDCSDECQPLLGDRERRAVASLVRLFEKDMRISFYDGEPLRALTVLAHSNIQHLQLSAATAFSEISEYDVRAVSRGALGPILHLLQSEHPDIQQGAARALGNLAAVAENKRLVVAMGGLEVLVRLMTSPSTDAQISSVGCITNLAADDDSKLAIAQSGALVPLTQLARSRDVRVRRNATGALLNMTHQAGLRRLVVDAGAVAALVDLLDAGDEDTRYYAITALSNIAADDPGRSALWEAAPGLVGALLHATAAPKIRIQAQAALTLRNLASDGRYQQAIVSHGGLGALLPLVQSPYTALVTSATACLRNLSIHPGNEEPIVGAGLLPDLIDLVAQMDQPELQCHAIATVRNLVANSGTDKQVYVDAGLFDSLRVVLSSKDAHSTVLREAAAALGVLVLNDRLWRPVVEQGLCQLLVHAMHAQSMDAEYNASLAIGTLVGRGQPVVFEGLLRVWQQPAGGLRGFLARALTHPDYVASNVRPVAVWVAMTLFNDGGTDFKEAIAADKQLLAAIADIGQAPPPAIFSNGGRNKTAADDTDGGRASSIPDNATAADECPGLAPAQHIVGVVGTA</sequence>
<dbReference type="Proteomes" id="UP001140087">
    <property type="component" value="Unassembled WGS sequence"/>
</dbReference>
<organism evidence="1 2">
    <name type="scientific">Coemansia helicoidea</name>
    <dbReference type="NCBI Taxonomy" id="1286919"/>
    <lineage>
        <taxon>Eukaryota</taxon>
        <taxon>Fungi</taxon>
        <taxon>Fungi incertae sedis</taxon>
        <taxon>Zoopagomycota</taxon>
        <taxon>Kickxellomycotina</taxon>
        <taxon>Kickxellomycetes</taxon>
        <taxon>Kickxellales</taxon>
        <taxon>Kickxellaceae</taxon>
        <taxon>Coemansia</taxon>
    </lineage>
</organism>